<comment type="subcellular location">
    <subcellularLocation>
        <location evidence="1">Cytoplasm</location>
    </subcellularLocation>
</comment>
<evidence type="ECO:0000259" key="10">
    <source>
        <dbReference type="PROSITE" id="PS51898"/>
    </source>
</evidence>
<dbReference type="PANTHER" id="PTHR30349">
    <property type="entry name" value="PHAGE INTEGRASE-RELATED"/>
    <property type="match status" value="1"/>
</dbReference>
<name>A0A7W4Z3X2_9GAMM</name>
<accession>A0A7W4Z3X2</accession>
<evidence type="ECO:0000256" key="1">
    <source>
        <dbReference type="ARBA" id="ARBA00004496"/>
    </source>
</evidence>
<dbReference type="GO" id="GO:0005737">
    <property type="term" value="C:cytoplasm"/>
    <property type="evidence" value="ECO:0007669"/>
    <property type="project" value="UniProtKB-SubCell"/>
</dbReference>
<comment type="similarity">
    <text evidence="2">Belongs to the 'phage' integrase family.</text>
</comment>
<keyword evidence="4" id="KW-0229">DNA integration</keyword>
<keyword evidence="6" id="KW-0233">DNA recombination</keyword>
<evidence type="ECO:0000313" key="13">
    <source>
        <dbReference type="Proteomes" id="UP000537130"/>
    </source>
</evidence>
<dbReference type="InterPro" id="IPR011946">
    <property type="entry name" value="Integrase_integron-type"/>
</dbReference>
<comment type="caution">
    <text evidence="12">The sequence shown here is derived from an EMBL/GenBank/DDBJ whole genome shotgun (WGS) entry which is preliminary data.</text>
</comment>
<keyword evidence="13" id="KW-1185">Reference proteome</keyword>
<dbReference type="InterPro" id="IPR011010">
    <property type="entry name" value="DNA_brk_join_enz"/>
</dbReference>
<evidence type="ECO:0000259" key="11">
    <source>
        <dbReference type="PROSITE" id="PS51900"/>
    </source>
</evidence>
<evidence type="ECO:0000256" key="6">
    <source>
        <dbReference type="ARBA" id="ARBA00023172"/>
    </source>
</evidence>
<dbReference type="NCBIfam" id="TIGR02249">
    <property type="entry name" value="integrase_gron"/>
    <property type="match status" value="1"/>
</dbReference>
<evidence type="ECO:0000256" key="7">
    <source>
        <dbReference type="ARBA" id="ARBA00037721"/>
    </source>
</evidence>
<dbReference type="InterPro" id="IPR050090">
    <property type="entry name" value="Tyrosine_recombinase_XerCD"/>
</dbReference>
<evidence type="ECO:0000256" key="2">
    <source>
        <dbReference type="ARBA" id="ARBA00008857"/>
    </source>
</evidence>
<keyword evidence="5 9" id="KW-0238">DNA-binding</keyword>
<dbReference type="InterPro" id="IPR004107">
    <property type="entry name" value="Integrase_SAM-like_N"/>
</dbReference>
<dbReference type="Proteomes" id="UP000537130">
    <property type="component" value="Unassembled WGS sequence"/>
</dbReference>
<keyword evidence="3" id="KW-0963">Cytoplasm</keyword>
<dbReference type="RefSeq" id="WP_183408608.1">
    <property type="nucleotide sequence ID" value="NZ_JACHWY010000001.1"/>
</dbReference>
<evidence type="ECO:0000256" key="8">
    <source>
        <dbReference type="ARBA" id="ARBA00038613"/>
    </source>
</evidence>
<dbReference type="PANTHER" id="PTHR30349:SF64">
    <property type="entry name" value="PROPHAGE INTEGRASE INTD-RELATED"/>
    <property type="match status" value="1"/>
</dbReference>
<protein>
    <submittedName>
        <fullName evidence="12">Integron integrase</fullName>
    </submittedName>
</protein>
<comment type="function">
    <text evidence="7">Site-specific tyrosine recombinase, which acts by catalyzing the cutting and rejoining of the recombining DNA molecules. The XerC-XerD complex is essential to convert dimers of the bacterial chromosome into monomers to permit their segregation at cell division. It also contributes to the segregational stability of plasmids.</text>
</comment>
<feature type="domain" description="Core-binding (CB)" evidence="11">
    <location>
        <begin position="1"/>
        <end position="83"/>
    </location>
</feature>
<feature type="domain" description="Tyr recombinase" evidence="10">
    <location>
        <begin position="101"/>
        <end position="315"/>
    </location>
</feature>
<dbReference type="Gene3D" id="1.10.443.10">
    <property type="entry name" value="Intergrase catalytic core"/>
    <property type="match status" value="1"/>
</dbReference>
<dbReference type="InterPro" id="IPR013762">
    <property type="entry name" value="Integrase-like_cat_sf"/>
</dbReference>
<dbReference type="PROSITE" id="PS51898">
    <property type="entry name" value="TYR_RECOMBINASE"/>
    <property type="match status" value="1"/>
</dbReference>
<dbReference type="InterPro" id="IPR002104">
    <property type="entry name" value="Integrase_catalytic"/>
</dbReference>
<evidence type="ECO:0000256" key="4">
    <source>
        <dbReference type="ARBA" id="ARBA00022908"/>
    </source>
</evidence>
<dbReference type="EMBL" id="JACHWY010000001">
    <property type="protein sequence ID" value="MBB3045889.1"/>
    <property type="molecule type" value="Genomic_DNA"/>
</dbReference>
<evidence type="ECO:0000313" key="12">
    <source>
        <dbReference type="EMBL" id="MBB3045889.1"/>
    </source>
</evidence>
<dbReference type="Gene3D" id="1.10.150.130">
    <property type="match status" value="1"/>
</dbReference>
<dbReference type="GO" id="GO:0003677">
    <property type="term" value="F:DNA binding"/>
    <property type="evidence" value="ECO:0007669"/>
    <property type="project" value="UniProtKB-UniRule"/>
</dbReference>
<reference evidence="12 13" key="1">
    <citation type="submission" date="2020-08" db="EMBL/GenBank/DDBJ databases">
        <title>Genomic Encyclopedia of Type Strains, Phase III (KMG-III): the genomes of soil and plant-associated and newly described type strains.</title>
        <authorList>
            <person name="Whitman W."/>
        </authorList>
    </citation>
    <scope>NUCLEOTIDE SEQUENCE [LARGE SCALE GENOMIC DNA]</scope>
    <source>
        <strain evidence="12 13">CECT 8654</strain>
    </source>
</reference>
<dbReference type="GO" id="GO:0006310">
    <property type="term" value="P:DNA recombination"/>
    <property type="evidence" value="ECO:0007669"/>
    <property type="project" value="UniProtKB-KW"/>
</dbReference>
<organism evidence="12 13">
    <name type="scientific">Litorivivens lipolytica</name>
    <dbReference type="NCBI Taxonomy" id="1524264"/>
    <lineage>
        <taxon>Bacteria</taxon>
        <taxon>Pseudomonadati</taxon>
        <taxon>Pseudomonadota</taxon>
        <taxon>Gammaproteobacteria</taxon>
        <taxon>Litorivivens</taxon>
    </lineage>
</organism>
<evidence type="ECO:0000256" key="9">
    <source>
        <dbReference type="PROSITE-ProRule" id="PRU01248"/>
    </source>
</evidence>
<sequence length="324" mass="37832">MASAFLESVRQHMRARNYAKRTEQTYLYWIVYYIRFHKMEHPKNLDETAIVQFLEYLAVQRNVTPSTQKTALNALMYLYKRVLERENLQIPDFSRARKERKLPVVLSRAEVSNLLRQLEHPHRLCAELMYGSGLRLMEVCRLRIKDIDLERLSITVREAKGGKQRVTTLADSCVASLKHQIAQARLFWEQDKAAEDWDGVYLPFALERKYPSAPYEFGWQYLFPMSKRSIDPRSFKVRRHHMHEKGLQRAVKRGVQLAGIQKPASCHSLRHSFATHLLERGADIRTVQEQLGHSDVRTTEIYTHVLNRGGRAVLSPLSDLTVFD</sequence>
<evidence type="ECO:0000256" key="3">
    <source>
        <dbReference type="ARBA" id="ARBA00022490"/>
    </source>
</evidence>
<dbReference type="Pfam" id="PF13495">
    <property type="entry name" value="Phage_int_SAM_4"/>
    <property type="match status" value="1"/>
</dbReference>
<dbReference type="InterPro" id="IPR010998">
    <property type="entry name" value="Integrase_recombinase_N"/>
</dbReference>
<proteinExistence type="inferred from homology"/>
<dbReference type="AlphaFoldDB" id="A0A7W4Z3X2"/>
<dbReference type="FunFam" id="1.10.443.10:FF:000007">
    <property type="entry name" value="Tyrosine recombinase XerC"/>
    <property type="match status" value="1"/>
</dbReference>
<dbReference type="SUPFAM" id="SSF56349">
    <property type="entry name" value="DNA breaking-rejoining enzymes"/>
    <property type="match status" value="1"/>
</dbReference>
<gene>
    <name evidence="12" type="ORF">FHR99_000125</name>
</gene>
<comment type="subunit">
    <text evidence="8">Forms a cyclic heterotetrameric complex composed of two molecules of XerC and two molecules of XerD.</text>
</comment>
<evidence type="ECO:0000256" key="5">
    <source>
        <dbReference type="ARBA" id="ARBA00023125"/>
    </source>
</evidence>
<dbReference type="PROSITE" id="PS51900">
    <property type="entry name" value="CB"/>
    <property type="match status" value="1"/>
</dbReference>
<dbReference type="InterPro" id="IPR044068">
    <property type="entry name" value="CB"/>
</dbReference>
<dbReference type="Pfam" id="PF00589">
    <property type="entry name" value="Phage_integrase"/>
    <property type="match status" value="1"/>
</dbReference>
<dbReference type="GO" id="GO:0015074">
    <property type="term" value="P:DNA integration"/>
    <property type="evidence" value="ECO:0007669"/>
    <property type="project" value="UniProtKB-KW"/>
</dbReference>